<dbReference type="AlphaFoldDB" id="W0DTE4"/>
<dbReference type="SUPFAM" id="SSF53328">
    <property type="entry name" value="Formyltransferase"/>
    <property type="match status" value="1"/>
</dbReference>
<dbReference type="RefSeq" id="WP_198019448.1">
    <property type="nucleotide sequence ID" value="NZ_CP007029.1"/>
</dbReference>
<dbReference type="STRING" id="713585.THITH_13720"/>
<evidence type="ECO:0000313" key="3">
    <source>
        <dbReference type="Proteomes" id="UP000005289"/>
    </source>
</evidence>
<dbReference type="EMBL" id="CP007029">
    <property type="protein sequence ID" value="AHF00244.1"/>
    <property type="molecule type" value="Genomic_DNA"/>
</dbReference>
<dbReference type="PANTHER" id="PTHR11138:SF5">
    <property type="entry name" value="METHIONYL-TRNA FORMYLTRANSFERASE, MITOCHONDRIAL"/>
    <property type="match status" value="1"/>
</dbReference>
<name>W0DTE4_9GAMM</name>
<dbReference type="InterPro" id="IPR002376">
    <property type="entry name" value="Formyl_transf_N"/>
</dbReference>
<organism evidence="2 3">
    <name type="scientific">Thioalkalivibrio paradoxus ARh 1</name>
    <dbReference type="NCBI Taxonomy" id="713585"/>
    <lineage>
        <taxon>Bacteria</taxon>
        <taxon>Pseudomonadati</taxon>
        <taxon>Pseudomonadota</taxon>
        <taxon>Gammaproteobacteria</taxon>
        <taxon>Chromatiales</taxon>
        <taxon>Ectothiorhodospiraceae</taxon>
        <taxon>Thioalkalivibrio</taxon>
    </lineage>
</organism>
<reference evidence="2 3" key="1">
    <citation type="submission" date="2013-12" db="EMBL/GenBank/DDBJ databases">
        <authorList>
            <consortium name="DOE Joint Genome Institute"/>
            <person name="Muyzer G."/>
            <person name="Huntemann M."/>
            <person name="Han J."/>
            <person name="Chen A."/>
            <person name="Kyrpides N."/>
            <person name="Mavromatis K."/>
            <person name="Markowitz V."/>
            <person name="Palaniappan K."/>
            <person name="Ivanova N."/>
            <person name="Schaumberg A."/>
            <person name="Pati A."/>
            <person name="Liolios K."/>
            <person name="Nordberg H.P."/>
            <person name="Cantor M.N."/>
            <person name="Hua S.X."/>
            <person name="Woyke T."/>
        </authorList>
    </citation>
    <scope>NUCLEOTIDE SEQUENCE [LARGE SCALE GENOMIC DNA]</scope>
    <source>
        <strain evidence="2 3">ARh 1</strain>
    </source>
</reference>
<keyword evidence="3" id="KW-1185">Reference proteome</keyword>
<dbReference type="Proteomes" id="UP000005289">
    <property type="component" value="Chromosome"/>
</dbReference>
<protein>
    <recommendedName>
        <fullName evidence="1">Formyl transferase N-terminal domain-containing protein</fullName>
    </recommendedName>
</protein>
<dbReference type="GO" id="GO:0004479">
    <property type="term" value="F:methionyl-tRNA formyltransferase activity"/>
    <property type="evidence" value="ECO:0007669"/>
    <property type="project" value="TreeGrafter"/>
</dbReference>
<evidence type="ECO:0000313" key="2">
    <source>
        <dbReference type="EMBL" id="AHF00244.1"/>
    </source>
</evidence>
<sequence length="321" mass="36068">MKRSLRVVLVGHVVDRLADSLAESQHEVVGLVQSGTRPSRRRASWPCRLTRGTWGILRPRPSGTALAAARHGVPWFDYASRSLDAAYERWLRQRAADVVLVFGMDWLLNASLLSVPALGTLNLHPALLPRYRGPRPTQWAFYHMDLRPGVTIHFVDAGEDRGDILHQRQFQIPAGTTWATYFRDFVEPACVELMLQALGDLADGTATRRPQPALSPTARARAFPPEEYARLIDWEGWPVARVWHFLRGAPPWIRPVAQLRGAPVWLDWQVGAYSEGGSTLPPGLVARTRAGWRIGCRDGEIHLEARWHPASLLLRLICSSR</sequence>
<gene>
    <name evidence="2" type="ORF">THITH_13720</name>
</gene>
<dbReference type="PANTHER" id="PTHR11138">
    <property type="entry name" value="METHIONYL-TRNA FORMYLTRANSFERASE"/>
    <property type="match status" value="1"/>
</dbReference>
<dbReference type="Gene3D" id="3.40.50.12230">
    <property type="match status" value="1"/>
</dbReference>
<dbReference type="InterPro" id="IPR036477">
    <property type="entry name" value="Formyl_transf_N_sf"/>
</dbReference>
<dbReference type="Pfam" id="PF00551">
    <property type="entry name" value="Formyl_trans_N"/>
    <property type="match status" value="1"/>
</dbReference>
<dbReference type="GO" id="GO:0005829">
    <property type="term" value="C:cytosol"/>
    <property type="evidence" value="ECO:0007669"/>
    <property type="project" value="TreeGrafter"/>
</dbReference>
<feature type="domain" description="Formyl transferase N-terminal" evidence="1">
    <location>
        <begin position="81"/>
        <end position="186"/>
    </location>
</feature>
<dbReference type="KEGG" id="tti:THITH_13720"/>
<evidence type="ECO:0000259" key="1">
    <source>
        <dbReference type="Pfam" id="PF00551"/>
    </source>
</evidence>
<accession>W0DTE4</accession>
<proteinExistence type="predicted"/>
<dbReference type="HOGENOM" id="CLU_865839_0_0_6"/>